<keyword evidence="3" id="KW-1185">Reference proteome</keyword>
<gene>
    <name evidence="2" type="ORF">SVUK_LOCUS441</name>
</gene>
<protein>
    <submittedName>
        <fullName evidence="2">Uncharacterized protein</fullName>
    </submittedName>
</protein>
<feature type="compositionally biased region" description="Polar residues" evidence="1">
    <location>
        <begin position="61"/>
        <end position="72"/>
    </location>
</feature>
<reference evidence="2 3" key="1">
    <citation type="submission" date="2018-11" db="EMBL/GenBank/DDBJ databases">
        <authorList>
            <consortium name="Pathogen Informatics"/>
        </authorList>
    </citation>
    <scope>NUCLEOTIDE SEQUENCE [LARGE SCALE GENOMIC DNA]</scope>
</reference>
<organism evidence="2 3">
    <name type="scientific">Strongylus vulgaris</name>
    <name type="common">Blood worm</name>
    <dbReference type="NCBI Taxonomy" id="40348"/>
    <lineage>
        <taxon>Eukaryota</taxon>
        <taxon>Metazoa</taxon>
        <taxon>Ecdysozoa</taxon>
        <taxon>Nematoda</taxon>
        <taxon>Chromadorea</taxon>
        <taxon>Rhabditida</taxon>
        <taxon>Rhabditina</taxon>
        <taxon>Rhabditomorpha</taxon>
        <taxon>Strongyloidea</taxon>
        <taxon>Strongylidae</taxon>
        <taxon>Strongylus</taxon>
    </lineage>
</organism>
<sequence length="163" mass="18407">MWVKITHLTNEKYGNVLSPLGVEQAKKLFSNCKRRRRLRPESFSDNWPLLSPLETLLSSNVDNPADATNSSDAVPALDGVLSNDEPPPDQHLQHLMRGLDLSVAIRELRRQLAERETEVARLQRIIVEQANGYRARINSIAEFLKATADKKVAQDIHDYLGLV</sequence>
<evidence type="ECO:0000313" key="2">
    <source>
        <dbReference type="EMBL" id="VDM65443.1"/>
    </source>
</evidence>
<dbReference type="Proteomes" id="UP000270094">
    <property type="component" value="Unassembled WGS sequence"/>
</dbReference>
<name>A0A3P7IC82_STRVU</name>
<dbReference type="OrthoDB" id="5831841at2759"/>
<dbReference type="EMBL" id="UYYB01000722">
    <property type="protein sequence ID" value="VDM65443.1"/>
    <property type="molecule type" value="Genomic_DNA"/>
</dbReference>
<dbReference type="AlphaFoldDB" id="A0A3P7IC82"/>
<evidence type="ECO:0000313" key="3">
    <source>
        <dbReference type="Proteomes" id="UP000270094"/>
    </source>
</evidence>
<accession>A0A3P7IC82</accession>
<proteinExistence type="predicted"/>
<feature type="region of interest" description="Disordered" evidence="1">
    <location>
        <begin position="61"/>
        <end position="88"/>
    </location>
</feature>
<evidence type="ECO:0000256" key="1">
    <source>
        <dbReference type="SAM" id="MobiDB-lite"/>
    </source>
</evidence>